<dbReference type="SMART" id="SM01043">
    <property type="entry name" value="BTAD"/>
    <property type="match status" value="1"/>
</dbReference>
<dbReference type="SMART" id="SM00862">
    <property type="entry name" value="Trans_reg_C"/>
    <property type="match status" value="1"/>
</dbReference>
<keyword evidence="4 6" id="KW-0238">DNA-binding</keyword>
<evidence type="ECO:0000256" key="5">
    <source>
        <dbReference type="ARBA" id="ARBA00023163"/>
    </source>
</evidence>
<evidence type="ECO:0000313" key="8">
    <source>
        <dbReference type="EMBL" id="MER6617248.1"/>
    </source>
</evidence>
<keyword evidence="9" id="KW-1185">Reference proteome</keyword>
<comment type="similarity">
    <text evidence="1">Belongs to the AfsR/DnrI/RedD regulatory family.</text>
</comment>
<evidence type="ECO:0000256" key="2">
    <source>
        <dbReference type="ARBA" id="ARBA00023012"/>
    </source>
</evidence>
<dbReference type="PROSITE" id="PS51755">
    <property type="entry name" value="OMPR_PHOB"/>
    <property type="match status" value="1"/>
</dbReference>
<evidence type="ECO:0000256" key="3">
    <source>
        <dbReference type="ARBA" id="ARBA00023015"/>
    </source>
</evidence>
<proteinExistence type="inferred from homology"/>
<dbReference type="Gene3D" id="1.25.40.10">
    <property type="entry name" value="Tetratricopeptide repeat domain"/>
    <property type="match status" value="1"/>
</dbReference>
<dbReference type="EMBL" id="JBEPBX010000034">
    <property type="protein sequence ID" value="MER6617248.1"/>
    <property type="molecule type" value="Genomic_DNA"/>
</dbReference>
<dbReference type="PANTHER" id="PTHR35807:SF1">
    <property type="entry name" value="TRANSCRIPTIONAL REGULATOR REDD"/>
    <property type="match status" value="1"/>
</dbReference>
<evidence type="ECO:0000259" key="7">
    <source>
        <dbReference type="PROSITE" id="PS51755"/>
    </source>
</evidence>
<dbReference type="InterPro" id="IPR005158">
    <property type="entry name" value="BTAD"/>
</dbReference>
<feature type="domain" description="OmpR/PhoB-type" evidence="7">
    <location>
        <begin position="37"/>
        <end position="138"/>
    </location>
</feature>
<dbReference type="SUPFAM" id="SSF46894">
    <property type="entry name" value="C-terminal effector domain of the bipartite response regulators"/>
    <property type="match status" value="1"/>
</dbReference>
<gene>
    <name evidence="8" type="ORF">ABT276_28645</name>
</gene>
<dbReference type="Proteomes" id="UP001445472">
    <property type="component" value="Unassembled WGS sequence"/>
</dbReference>
<dbReference type="CDD" id="cd15831">
    <property type="entry name" value="BTAD"/>
    <property type="match status" value="1"/>
</dbReference>
<feature type="DNA-binding region" description="OmpR/PhoB-type" evidence="6">
    <location>
        <begin position="37"/>
        <end position="138"/>
    </location>
</feature>
<evidence type="ECO:0000256" key="1">
    <source>
        <dbReference type="ARBA" id="ARBA00005820"/>
    </source>
</evidence>
<dbReference type="InterPro" id="IPR011990">
    <property type="entry name" value="TPR-like_helical_dom_sf"/>
</dbReference>
<reference evidence="8 9" key="1">
    <citation type="submission" date="2024-06" db="EMBL/GenBank/DDBJ databases">
        <title>The Natural Products Discovery Center: Release of the First 8490 Sequenced Strains for Exploring Actinobacteria Biosynthetic Diversity.</title>
        <authorList>
            <person name="Kalkreuter E."/>
            <person name="Kautsar S.A."/>
            <person name="Yang D."/>
            <person name="Bader C.D."/>
            <person name="Teijaro C.N."/>
            <person name="Fluegel L."/>
            <person name="Davis C.M."/>
            <person name="Simpson J.R."/>
            <person name="Lauterbach L."/>
            <person name="Steele A.D."/>
            <person name="Gui C."/>
            <person name="Meng S."/>
            <person name="Li G."/>
            <person name="Viehrig K."/>
            <person name="Ye F."/>
            <person name="Su P."/>
            <person name="Kiefer A.F."/>
            <person name="Nichols A."/>
            <person name="Cepeda A.J."/>
            <person name="Yan W."/>
            <person name="Fan B."/>
            <person name="Jiang Y."/>
            <person name="Adhikari A."/>
            <person name="Zheng C.-J."/>
            <person name="Schuster L."/>
            <person name="Cowan T.M."/>
            <person name="Smanski M.J."/>
            <person name="Chevrette M.G."/>
            <person name="De Carvalho L.P.S."/>
            <person name="Shen B."/>
        </authorList>
    </citation>
    <scope>NUCLEOTIDE SEQUENCE [LARGE SCALE GENOMIC DNA]</scope>
    <source>
        <strain evidence="8 9">NPDC000837</strain>
    </source>
</reference>
<dbReference type="SUPFAM" id="SSF48452">
    <property type="entry name" value="TPR-like"/>
    <property type="match status" value="1"/>
</dbReference>
<dbReference type="InterPro" id="IPR036388">
    <property type="entry name" value="WH-like_DNA-bd_sf"/>
</dbReference>
<organism evidence="8 9">
    <name type="scientific">Streptomyces xantholiticus</name>
    <dbReference type="NCBI Taxonomy" id="68285"/>
    <lineage>
        <taxon>Bacteria</taxon>
        <taxon>Bacillati</taxon>
        <taxon>Actinomycetota</taxon>
        <taxon>Actinomycetes</taxon>
        <taxon>Kitasatosporales</taxon>
        <taxon>Streptomycetaceae</taxon>
        <taxon>Streptomyces</taxon>
    </lineage>
</organism>
<evidence type="ECO:0000313" key="9">
    <source>
        <dbReference type="Proteomes" id="UP001445472"/>
    </source>
</evidence>
<dbReference type="PANTHER" id="PTHR35807">
    <property type="entry name" value="TRANSCRIPTIONAL REGULATOR REDD-RELATED"/>
    <property type="match status" value="1"/>
</dbReference>
<sequence length="312" mass="34018">MDVDVSMFIHHPLFRHVGCRGLSGGGAILMMPNWMVRSEPKLPPRVGILGPLEVRFAENSGSGVSVNGIRVRALLAALTAQLGEAMSTERILNEVWADNPPATDRKAVAVAVLRLRRVLDDRDGQWLLTRPSGYVLAIPPDHLDAARAERLVREGKAALTAGDPRVASQSLRHALDQWRGEPYADAHATAAVVRRTSELESLKSEAVQARIDADLELGHHQELVGELRSLTAANPLHEPHWLQLMLALYRSGRQAESLGAYMDVRQALAEKLGVDPGRQLQELHLRILRADAGLLYGSATAVSSQLLLAGRS</sequence>
<protein>
    <submittedName>
        <fullName evidence="8">AfsR/SARP family transcriptional regulator</fullName>
    </submittedName>
</protein>
<name>A0ABV1V2L2_9ACTN</name>
<dbReference type="Pfam" id="PF03704">
    <property type="entry name" value="BTAD"/>
    <property type="match status" value="1"/>
</dbReference>
<dbReference type="InterPro" id="IPR016032">
    <property type="entry name" value="Sig_transdc_resp-reg_C-effctor"/>
</dbReference>
<evidence type="ECO:0000256" key="4">
    <source>
        <dbReference type="ARBA" id="ARBA00023125"/>
    </source>
</evidence>
<comment type="caution">
    <text evidence="8">The sequence shown here is derived from an EMBL/GenBank/DDBJ whole genome shotgun (WGS) entry which is preliminary data.</text>
</comment>
<dbReference type="InterPro" id="IPR001867">
    <property type="entry name" value="OmpR/PhoB-type_DNA-bd"/>
</dbReference>
<dbReference type="InterPro" id="IPR051677">
    <property type="entry name" value="AfsR-DnrI-RedD_regulator"/>
</dbReference>
<keyword evidence="2" id="KW-0902">Two-component regulatory system</keyword>
<dbReference type="Pfam" id="PF00486">
    <property type="entry name" value="Trans_reg_C"/>
    <property type="match status" value="1"/>
</dbReference>
<evidence type="ECO:0000256" key="6">
    <source>
        <dbReference type="PROSITE-ProRule" id="PRU01091"/>
    </source>
</evidence>
<dbReference type="RefSeq" id="WP_351978387.1">
    <property type="nucleotide sequence ID" value="NZ_JBEPBX010000034.1"/>
</dbReference>
<keyword evidence="3" id="KW-0805">Transcription regulation</keyword>
<accession>A0ABV1V2L2</accession>
<keyword evidence="5" id="KW-0804">Transcription</keyword>
<dbReference type="Gene3D" id="1.10.10.10">
    <property type="entry name" value="Winged helix-like DNA-binding domain superfamily/Winged helix DNA-binding domain"/>
    <property type="match status" value="1"/>
</dbReference>